<comment type="subcellular location">
    <subcellularLocation>
        <location evidence="1">Membrane</location>
        <topology evidence="1">Single-pass membrane protein</topology>
    </subcellularLocation>
</comment>
<feature type="domain" description="EGF-like" evidence="20">
    <location>
        <begin position="4692"/>
        <end position="4727"/>
    </location>
</feature>
<feature type="disulfide bond" evidence="15">
    <location>
        <begin position="39"/>
        <end position="57"/>
    </location>
</feature>
<evidence type="ECO:0000259" key="21">
    <source>
        <dbReference type="PROSITE" id="PS50287"/>
    </source>
</evidence>
<feature type="domain" description="EGF-like" evidence="20">
    <location>
        <begin position="4615"/>
        <end position="4654"/>
    </location>
</feature>
<feature type="disulfide bond" evidence="15">
    <location>
        <begin position="2788"/>
        <end position="2803"/>
    </location>
</feature>
<feature type="disulfide bond" evidence="14">
    <location>
        <begin position="4681"/>
        <end position="4690"/>
    </location>
</feature>
<dbReference type="FunFam" id="4.10.400.10:FF:000034">
    <property type="entry name" value="Low-density lipoprotein receptor-related protein 2"/>
    <property type="match status" value="1"/>
</dbReference>
<feature type="disulfide bond" evidence="15">
    <location>
        <begin position="2930"/>
        <end position="2945"/>
    </location>
</feature>
<feature type="domain" description="EGF-like" evidence="20">
    <location>
        <begin position="4538"/>
        <end position="4571"/>
    </location>
</feature>
<feature type="disulfide bond" evidence="15">
    <location>
        <begin position="32"/>
        <end position="44"/>
    </location>
</feature>
<evidence type="ECO:0000256" key="5">
    <source>
        <dbReference type="ARBA" id="ARBA00022692"/>
    </source>
</evidence>
<feature type="repeat" description="LDL-receptor class B" evidence="17">
    <location>
        <begin position="3251"/>
        <end position="3297"/>
    </location>
</feature>
<dbReference type="FunFam" id="2.120.10.30:FF:000241">
    <property type="entry name" value="Low-density lipoprotein receptor-related protein 6"/>
    <property type="match status" value="4"/>
</dbReference>
<dbReference type="PROSITE" id="PS01186">
    <property type="entry name" value="EGF_2"/>
    <property type="match status" value="2"/>
</dbReference>
<dbReference type="Gene3D" id="2.120.10.30">
    <property type="entry name" value="TolB, C-terminal domain"/>
    <property type="match status" value="8"/>
</dbReference>
<dbReference type="InterPro" id="IPR000033">
    <property type="entry name" value="LDLR_classB_rpt"/>
</dbReference>
<feature type="disulfide bond" evidence="15">
    <location>
        <begin position="2769"/>
        <end position="2781"/>
    </location>
</feature>
<dbReference type="SUPFAM" id="SSF57424">
    <property type="entry name" value="LDL receptor-like module"/>
    <property type="match status" value="26"/>
</dbReference>
<feature type="disulfide bond" evidence="15">
    <location>
        <begin position="2957"/>
        <end position="2975"/>
    </location>
</feature>
<protein>
    <recommendedName>
        <fullName evidence="24">EGF-like domain-containing protein</fullName>
    </recommendedName>
</protein>
<dbReference type="InterPro" id="IPR009030">
    <property type="entry name" value="Growth_fac_rcpt_cys_sf"/>
</dbReference>
<dbReference type="InterPro" id="IPR011042">
    <property type="entry name" value="6-blade_b-propeller_TolB-like"/>
</dbReference>
<dbReference type="GO" id="GO:0005886">
    <property type="term" value="C:plasma membrane"/>
    <property type="evidence" value="ECO:0007669"/>
    <property type="project" value="TreeGrafter"/>
</dbReference>
<comment type="caution">
    <text evidence="22">The sequence shown here is derived from an EMBL/GenBank/DDBJ whole genome shotgun (WGS) entry which is preliminary data.</text>
</comment>
<keyword evidence="4" id="KW-0254">Endocytosis</keyword>
<comment type="caution">
    <text evidence="16">Lacks conserved residue(s) required for the propagation of feature annotation.</text>
</comment>
<feature type="disulfide bond" evidence="14">
    <location>
        <begin position="4410"/>
        <end position="4419"/>
    </location>
</feature>
<feature type="disulfide bond" evidence="15">
    <location>
        <begin position="2752"/>
        <end position="2767"/>
    </location>
</feature>
<feature type="disulfide bond" evidence="15">
    <location>
        <begin position="3715"/>
        <end position="3730"/>
    </location>
</feature>
<dbReference type="SUPFAM" id="SSF57184">
    <property type="entry name" value="Growth factor receptor domain"/>
    <property type="match status" value="2"/>
</dbReference>
<evidence type="ECO:0000256" key="1">
    <source>
        <dbReference type="ARBA" id="ARBA00004167"/>
    </source>
</evidence>
<evidence type="ECO:0000256" key="15">
    <source>
        <dbReference type="PROSITE-ProRule" id="PRU00124"/>
    </source>
</evidence>
<evidence type="ECO:0000256" key="13">
    <source>
        <dbReference type="ARBA" id="ARBA00023180"/>
    </source>
</evidence>
<feature type="disulfide bond" evidence="14">
    <location>
        <begin position="4502"/>
        <end position="4512"/>
    </location>
</feature>
<evidence type="ECO:0000256" key="18">
    <source>
        <dbReference type="SAM" id="Phobius"/>
    </source>
</evidence>
<dbReference type="SMART" id="SM00181">
    <property type="entry name" value="EGF"/>
    <property type="match status" value="28"/>
</dbReference>
<feature type="disulfide bond" evidence="15">
    <location>
        <begin position="3110"/>
        <end position="3125"/>
    </location>
</feature>
<feature type="disulfide bond" evidence="15">
    <location>
        <begin position="3916"/>
        <end position="3928"/>
    </location>
</feature>
<evidence type="ECO:0008006" key="24">
    <source>
        <dbReference type="Google" id="ProtNLM"/>
    </source>
</evidence>
<dbReference type="SMART" id="SM00179">
    <property type="entry name" value="EGF_CA"/>
    <property type="match status" value="7"/>
</dbReference>
<feature type="disulfide bond" evidence="15">
    <location>
        <begin position="1063"/>
        <end position="1075"/>
    </location>
</feature>
<dbReference type="SMART" id="SM00192">
    <property type="entry name" value="LDLa"/>
    <property type="match status" value="32"/>
</dbReference>
<dbReference type="GO" id="GO:0005509">
    <property type="term" value="F:calcium ion binding"/>
    <property type="evidence" value="ECO:0007669"/>
    <property type="project" value="InterPro"/>
</dbReference>
<dbReference type="PROSITE" id="PS00022">
    <property type="entry name" value="EGF_1"/>
    <property type="match status" value="7"/>
</dbReference>
<evidence type="ECO:0000256" key="2">
    <source>
        <dbReference type="ARBA" id="ARBA00009939"/>
    </source>
</evidence>
<dbReference type="GO" id="GO:0043235">
    <property type="term" value="C:receptor complex"/>
    <property type="evidence" value="ECO:0007669"/>
    <property type="project" value="TreeGrafter"/>
</dbReference>
<dbReference type="PANTHER" id="PTHR22722">
    <property type="entry name" value="LOW-DENSITY LIPOPROTEIN RECEPTOR-RELATED PROTEIN 2-RELATED"/>
    <property type="match status" value="1"/>
</dbReference>
<feature type="repeat" description="LDL-receptor class B" evidence="17">
    <location>
        <begin position="3298"/>
        <end position="3341"/>
    </location>
</feature>
<feature type="disulfide bond" evidence="15">
    <location>
        <begin position="1170"/>
        <end position="1185"/>
    </location>
</feature>
<dbReference type="Pfam" id="PF00057">
    <property type="entry name" value="Ldl_recept_a"/>
    <property type="match status" value="23"/>
</dbReference>
<feature type="disulfide bond" evidence="15">
    <location>
        <begin position="3842"/>
        <end position="3857"/>
    </location>
</feature>
<feature type="repeat" description="LDL-receptor class B" evidence="17">
    <location>
        <begin position="3342"/>
        <end position="3385"/>
    </location>
</feature>
<evidence type="ECO:0000256" key="17">
    <source>
        <dbReference type="PROSITE-ProRule" id="PRU00461"/>
    </source>
</evidence>
<feature type="disulfide bond" evidence="15">
    <location>
        <begin position="3956"/>
        <end position="3968"/>
    </location>
</feature>
<dbReference type="InterPro" id="IPR001881">
    <property type="entry name" value="EGF-like_Ca-bd_dom"/>
</dbReference>
<feature type="disulfide bond" evidence="15">
    <location>
        <begin position="2776"/>
        <end position="2794"/>
    </location>
</feature>
<feature type="disulfide bond" evidence="14">
    <location>
        <begin position="4717"/>
        <end position="4726"/>
    </location>
</feature>
<dbReference type="SMART" id="SM00135">
    <property type="entry name" value="LY"/>
    <property type="match status" value="26"/>
</dbReference>
<evidence type="ECO:0000256" key="10">
    <source>
        <dbReference type="ARBA" id="ARBA00023136"/>
    </source>
</evidence>
<feature type="repeat" description="LDL-receptor class B" evidence="17">
    <location>
        <begin position="1468"/>
        <end position="1510"/>
    </location>
</feature>
<feature type="repeat" description="LDL-receptor class B" evidence="17">
    <location>
        <begin position="782"/>
        <end position="825"/>
    </location>
</feature>
<keyword evidence="12" id="KW-0675">Receptor</keyword>
<name>A0AA39IG91_9BILA</name>
<dbReference type="Pfam" id="PF00008">
    <property type="entry name" value="EGF"/>
    <property type="match status" value="1"/>
</dbReference>
<feature type="disulfide bond" evidence="15">
    <location>
        <begin position="2890"/>
        <end position="2905"/>
    </location>
</feature>
<dbReference type="InterPro" id="IPR002172">
    <property type="entry name" value="LDrepeatLR_classA_rpt"/>
</dbReference>
<feature type="repeat" description="LDL-receptor class B" evidence="17">
    <location>
        <begin position="3386"/>
        <end position="3428"/>
    </location>
</feature>
<evidence type="ECO:0000313" key="23">
    <source>
        <dbReference type="Proteomes" id="UP001175271"/>
    </source>
</evidence>
<evidence type="ECO:0000256" key="7">
    <source>
        <dbReference type="ARBA" id="ARBA00022737"/>
    </source>
</evidence>
<reference evidence="22" key="1">
    <citation type="submission" date="2023-06" db="EMBL/GenBank/DDBJ databases">
        <title>Genomic analysis of the entomopathogenic nematode Steinernema hermaphroditum.</title>
        <authorList>
            <person name="Schwarz E.M."/>
            <person name="Heppert J.K."/>
            <person name="Baniya A."/>
            <person name="Schwartz H.T."/>
            <person name="Tan C.-H."/>
            <person name="Antoshechkin I."/>
            <person name="Sternberg P.W."/>
            <person name="Goodrich-Blair H."/>
            <person name="Dillman A.R."/>
        </authorList>
    </citation>
    <scope>NUCLEOTIDE SEQUENCE</scope>
    <source>
        <strain evidence="22">PS9179</strain>
        <tissue evidence="22">Whole animal</tissue>
    </source>
</reference>
<dbReference type="PROSITE" id="PS50287">
    <property type="entry name" value="SRCR_2"/>
    <property type="match status" value="1"/>
</dbReference>
<keyword evidence="13" id="KW-0325">Glycoprotein</keyword>
<feature type="disulfide bond" evidence="14">
    <location>
        <begin position="4486"/>
        <end position="4495"/>
    </location>
</feature>
<dbReference type="InterPro" id="IPR000742">
    <property type="entry name" value="EGF"/>
</dbReference>
<feature type="disulfide bond" evidence="14">
    <location>
        <begin position="4659"/>
        <end position="4669"/>
    </location>
</feature>
<feature type="disulfide bond" evidence="15">
    <location>
        <begin position="1000"/>
        <end position="1015"/>
    </location>
</feature>
<feature type="transmembrane region" description="Helical" evidence="18">
    <location>
        <begin position="4819"/>
        <end position="4839"/>
    </location>
</feature>
<dbReference type="InterPro" id="IPR036055">
    <property type="entry name" value="LDL_receptor-like_sf"/>
</dbReference>
<feature type="repeat" description="LDL-receptor class B" evidence="17">
    <location>
        <begin position="1560"/>
        <end position="1604"/>
    </location>
</feature>
<gene>
    <name evidence="22" type="ORF">QR680_008338</name>
</gene>
<feature type="chain" id="PRO_5041317905" description="EGF-like domain-containing protein" evidence="19">
    <location>
        <begin position="17"/>
        <end position="4923"/>
    </location>
</feature>
<evidence type="ECO:0000256" key="4">
    <source>
        <dbReference type="ARBA" id="ARBA00022583"/>
    </source>
</evidence>
<dbReference type="CDD" id="cd00054">
    <property type="entry name" value="EGF_CA"/>
    <property type="match status" value="1"/>
</dbReference>
<feature type="disulfide bond" evidence="15">
    <location>
        <begin position="2740"/>
        <end position="2758"/>
    </location>
</feature>
<dbReference type="EMBL" id="JAUCMV010000001">
    <property type="protein sequence ID" value="KAK0423801.1"/>
    <property type="molecule type" value="Genomic_DNA"/>
</dbReference>
<keyword evidence="10 18" id="KW-0472">Membrane</keyword>
<feature type="disulfide bond" evidence="15">
    <location>
        <begin position="1070"/>
        <end position="1088"/>
    </location>
</feature>
<dbReference type="SUPFAM" id="SSF57196">
    <property type="entry name" value="EGF/Laminin"/>
    <property type="match status" value="3"/>
</dbReference>
<feature type="disulfide bond" evidence="14">
    <location>
        <begin position="4756"/>
        <end position="4765"/>
    </location>
</feature>
<feature type="repeat" description="LDL-receptor class B" evidence="17">
    <location>
        <begin position="685"/>
        <end position="728"/>
    </location>
</feature>
<evidence type="ECO:0000256" key="19">
    <source>
        <dbReference type="SAM" id="SignalP"/>
    </source>
</evidence>
<keyword evidence="6 19" id="KW-0732">Signal</keyword>
<feature type="disulfide bond" evidence="15">
    <location>
        <begin position="3090"/>
        <end position="3102"/>
    </location>
</feature>
<evidence type="ECO:0000313" key="22">
    <source>
        <dbReference type="EMBL" id="KAK0423801.1"/>
    </source>
</evidence>
<evidence type="ECO:0000256" key="9">
    <source>
        <dbReference type="ARBA" id="ARBA00022989"/>
    </source>
</evidence>
<feature type="domain" description="EGF-like" evidence="20">
    <location>
        <begin position="4498"/>
        <end position="4534"/>
    </location>
</feature>
<dbReference type="PANTHER" id="PTHR22722:SF5">
    <property type="entry name" value="LOW-DENSITY LIPOPROTEIN RECEPTOR-RELATED PROTEIN 1B"/>
    <property type="match status" value="1"/>
</dbReference>
<feature type="signal peptide" evidence="19">
    <location>
        <begin position="1"/>
        <end position="16"/>
    </location>
</feature>
<feature type="disulfide bond" evidence="14">
    <location>
        <begin position="4524"/>
        <end position="4533"/>
    </location>
</feature>
<feature type="disulfide bond" evidence="15">
    <location>
        <begin position="3045"/>
        <end position="3057"/>
    </location>
</feature>
<evidence type="ECO:0000259" key="20">
    <source>
        <dbReference type="PROSITE" id="PS50026"/>
    </source>
</evidence>
<feature type="disulfide bond" evidence="15">
    <location>
        <begin position="1082"/>
        <end position="1097"/>
    </location>
</feature>
<feature type="disulfide bond" evidence="15">
    <location>
        <begin position="3696"/>
        <end position="3708"/>
    </location>
</feature>
<dbReference type="Proteomes" id="UP001175271">
    <property type="component" value="Unassembled WGS sequence"/>
</dbReference>
<dbReference type="GO" id="GO:0006897">
    <property type="term" value="P:endocytosis"/>
    <property type="evidence" value="ECO:0007669"/>
    <property type="project" value="UniProtKB-KW"/>
</dbReference>
<dbReference type="FunFam" id="4.10.400.10:FF:000002">
    <property type="entry name" value="Low-density lipoprotein receptor-related protein 1"/>
    <property type="match status" value="1"/>
</dbReference>
<feature type="disulfide bond" evidence="15">
    <location>
        <begin position="3803"/>
        <end position="3818"/>
    </location>
</feature>
<dbReference type="PROSITE" id="PS50068">
    <property type="entry name" value="LDLRA_2"/>
    <property type="match status" value="31"/>
</dbReference>
<evidence type="ECO:0000256" key="16">
    <source>
        <dbReference type="PROSITE-ProRule" id="PRU00196"/>
    </source>
</evidence>
<keyword evidence="11 14" id="KW-1015">Disulfide bond</keyword>
<dbReference type="PROSITE" id="PS51120">
    <property type="entry name" value="LDLRB"/>
    <property type="match status" value="10"/>
</dbReference>
<dbReference type="Gene3D" id="4.10.400.10">
    <property type="entry name" value="Low-density Lipoprotein Receptor"/>
    <property type="match status" value="31"/>
</dbReference>
<feature type="disulfide bond" evidence="15">
    <location>
        <begin position="3052"/>
        <end position="3070"/>
    </location>
</feature>
<proteinExistence type="inferred from homology"/>
<feature type="domain" description="SRCR" evidence="21">
    <location>
        <begin position="4663"/>
        <end position="4766"/>
    </location>
</feature>
<feature type="disulfide bond" evidence="15">
    <location>
        <begin position="2834"/>
        <end position="2849"/>
    </location>
</feature>
<feature type="domain" description="EGF-like" evidence="20">
    <location>
        <begin position="4730"/>
        <end position="4766"/>
    </location>
</feature>
<evidence type="ECO:0000256" key="11">
    <source>
        <dbReference type="ARBA" id="ARBA00023157"/>
    </source>
</evidence>
<dbReference type="PRINTS" id="PR00261">
    <property type="entry name" value="LDLRECEPTOR"/>
</dbReference>
<keyword evidence="3 14" id="KW-0245">EGF-like domain</keyword>
<evidence type="ECO:0000256" key="3">
    <source>
        <dbReference type="ARBA" id="ARBA00022536"/>
    </source>
</evidence>
<dbReference type="InterPro" id="IPR051221">
    <property type="entry name" value="LDLR-related"/>
</dbReference>
<dbReference type="PROSITE" id="PS50026">
    <property type="entry name" value="EGF_3"/>
    <property type="match status" value="8"/>
</dbReference>
<feature type="repeat" description="LDL-receptor class B" evidence="17">
    <location>
        <begin position="729"/>
        <end position="781"/>
    </location>
</feature>
<feature type="disulfide bond" evidence="14">
    <location>
        <begin position="4467"/>
        <end position="4484"/>
    </location>
</feature>
<dbReference type="Pfam" id="PF00058">
    <property type="entry name" value="Ldl_recept_b"/>
    <property type="match status" value="7"/>
</dbReference>
<keyword evidence="7" id="KW-0677">Repeat</keyword>
<dbReference type="InterPro" id="IPR023415">
    <property type="entry name" value="LDLR_class-A_CS"/>
</dbReference>
<dbReference type="InterPro" id="IPR001190">
    <property type="entry name" value="SRCR"/>
</dbReference>
<dbReference type="SUPFAM" id="SSF63825">
    <property type="entry name" value="YWTD domain"/>
    <property type="match status" value="8"/>
</dbReference>
<feature type="domain" description="EGF-like" evidence="20">
    <location>
        <begin position="4655"/>
        <end position="4691"/>
    </location>
</feature>
<feature type="disulfide bond" evidence="14">
    <location>
        <begin position="4463"/>
        <end position="4473"/>
    </location>
</feature>
<dbReference type="Gene3D" id="2.10.25.10">
    <property type="entry name" value="Laminin"/>
    <property type="match status" value="10"/>
</dbReference>
<keyword evidence="5 18" id="KW-0812">Transmembrane</keyword>
<feature type="disulfide bond" evidence="15">
    <location>
        <begin position="3632"/>
        <end position="3647"/>
    </location>
</feature>
<feature type="disulfide bond" evidence="15">
    <location>
        <begin position="1210"/>
        <end position="1225"/>
    </location>
</feature>
<keyword evidence="8" id="KW-0106">Calcium</keyword>
<feature type="repeat" description="LDL-receptor class B" evidence="17">
    <location>
        <begin position="2546"/>
        <end position="2596"/>
    </location>
</feature>
<feature type="disulfide bond" evidence="14">
    <location>
        <begin position="4644"/>
        <end position="4653"/>
    </location>
</feature>
<evidence type="ECO:0000256" key="12">
    <source>
        <dbReference type="ARBA" id="ARBA00023170"/>
    </source>
</evidence>
<feature type="domain" description="EGF-like" evidence="20">
    <location>
        <begin position="4459"/>
        <end position="4496"/>
    </location>
</feature>
<feature type="disulfide bond" evidence="14">
    <location>
        <begin position="4561"/>
        <end position="4570"/>
    </location>
</feature>
<dbReference type="CDD" id="cd00112">
    <property type="entry name" value="LDLa"/>
    <property type="match status" value="27"/>
</dbReference>
<feature type="disulfide bond" evidence="15">
    <location>
        <begin position="3756"/>
        <end position="3771"/>
    </location>
</feature>
<feature type="domain" description="EGF-like" evidence="20">
    <location>
        <begin position="4387"/>
        <end position="4420"/>
    </location>
</feature>
<dbReference type="FunFam" id="4.10.400.10:FF:000024">
    <property type="entry name" value="Low-density lipoprotein RecePtor related"/>
    <property type="match status" value="1"/>
</dbReference>
<feature type="disulfide bond" evidence="15">
    <location>
        <begin position="3923"/>
        <end position="3941"/>
    </location>
</feature>
<keyword evidence="23" id="KW-1185">Reference proteome</keyword>
<feature type="disulfide bond" evidence="15">
    <location>
        <begin position="3703"/>
        <end position="3721"/>
    </location>
</feature>
<evidence type="ECO:0000256" key="8">
    <source>
        <dbReference type="ARBA" id="ARBA00022837"/>
    </source>
</evidence>
<accession>A0AA39IG91</accession>
<dbReference type="PROSITE" id="PS01209">
    <property type="entry name" value="LDLRA_1"/>
    <property type="match status" value="11"/>
</dbReference>
<evidence type="ECO:0000256" key="6">
    <source>
        <dbReference type="ARBA" id="ARBA00022729"/>
    </source>
</evidence>
<evidence type="ECO:0000256" key="14">
    <source>
        <dbReference type="PROSITE-ProRule" id="PRU00076"/>
    </source>
</evidence>
<feature type="disulfide bond" evidence="15">
    <location>
        <begin position="2733"/>
        <end position="2745"/>
    </location>
</feature>
<sequence length="4923" mass="549934">MKLFLLVTISCALASAGKEGALFLGDDGKSNCTLGEMSCDGGRCIPTHWKCDGFFDCEDRTDEPPDCPAKECKPDEFRCKQTNRCLPQSYRCDREYDCGRLADGSFDMSDENDIACTEPMENCPPGTHRCGFHPACIPLERFCDDKVDCPDGSDEHDHCHKNLFADKQNNSCKYGAVSVLFKGTVCLCPPGQIHKDNDHNCKNLVAKKAGDKGFECSCQPGFKLVNGTWCQGINVPESEQATGIFVTPSELLLRTFHGVSSQDSRVLDTTTDKAGIMGMPMAVDHRQRRVCMMKSVYNPSSKERNNDLECVQIKTDLKFGEKTLFEPQYDLAGVNAMSYDWVGNNWYFLDFVYKRIFACDGISMKRCITIRKEGIEKPEALYVDSSVGFIFYAEKSHKQSGLWRFDMDGGNRLYMTKGGALEPEVLTGDPSSKTIYWVDTYLQYLMAKDYFNRFEKRIIYAGRLKGISSISLIDKSIYAVDINERLLEFDTMLDANQNLKVHDLTTDMLRTEAMLVFHRQQQPDVSHPCSTNNGGCEHFCLPTFDHVIDASTKAVTSTPKALCRCAGGYQLNGDNKCSKNEDQNSTLLLFGSTRPGTLAAIRMDDISLSGKPDTEHHNLPTGIVPVVNLRRLTAIGVDISNKMMYYSDSKNYTIFKRNVFDGVPEMVINEGIQNVEGIAIDWTSGTIYWTDQGLLQIVAARMDNPKIRKVIAKGDMFNPRAIVVHPEKGYLFWTDWSENYYPEDGISGAKIERSALDGSGRWALVTKNIHWPNGLALDTTKEWIYWCDAFEKRIERMRFDGKERQVIIQGNTLSHPYGIAVYKSILFWSEHRQSVIKRASLADGGNLTSEITAIYNDSAPIFELHVFSPELQSAKTLCLKDNGGCEHFCIYANCKDLLGCQPVKCGCADGYYVDENDKRKCRLNETHVPPLVCDAATHFECKRNHKCIEKEHTCDGDDDCGDTSDEDSGPGGVCENFKCPHENQFLCSSSNQCIDSSWVCDREADCRSGEDEKDCHKNTTCPVNKFRCEVSGRCLPAAFRCDGVVDCGRDDTSDEVGCERKECDPKYFQCVNGKCITASMVCDGHRDCRDGSDESHCQRVCNLNEFQCGDGQPCLSNLFKCDGVPDCPDGSDESLATCPNATAKWHEDCKYVNEIRCKTGDECVRKAFQCDGQIDCLDGSDEENCPALKCSHDQFACGDESRCIPSKFACDGYQDCEDNSDEKICENHKLQFVNFKEETFERCKLPYMSCMKKGTTFLICLHPDKICDMNIDCEHGYDEGALCEEKMCRNSTCAHLCYNRPEGFACGCREGYSLHQDGRNCVKEDPCHFGACSQLCERQGSSKYCHCADGFEMTDDKFTCKSTDLEAPYLVFTNRHEIRMNSLRKSGRNSSGRGYYTVSVPSLTQLRNTIALDFYYEGPGELTLFWSDIAYDKIYKGKLRHGIITDVQPIVAFGIWTAEGIAVDWMGLNVYWVDSLLDEIKVTNFNGTASTTVLTGNMHSLRALALDPGKGLMFWTDWEEGNARIERATMAGSERKIVVEVSKLANSGWPNGMTCDFIAERIYWIDAKSDSIYTATYDGKDLRLVLRDIVHLAHPFAVSVFENYVYWTDWRVTAIYRANKWNGSHVALIESSPSQPFDMKVVHRTRQPRSPKNPCHNNGGCSHLCLIDSPSKRKCACPHMMILDSQNPTKCLDVNQTLITASTEAIYAIDMDIPYNLTFPVIAGKNEDKITAVAADAVNMDLFWVDEFTSSIKKMHMQSGSHKESYAVRGDVVNCYGLAVDGALGMVYYTGWINSSTEQRAWITVANSSGSYRQTIIDSRVNKELIQPNDLVLDWARGEMYWFDFGYHPPALFKSMMDGRKISRINLDFEPNVTTGANSLSLMNSGKTRLIWTQPTHKVTRVLELANKPKIYTVDYANDPSVRPTLVVTDDYGSELIFYDSNSGNITARMLSQNMVAGGKGYQLRSSQRVLKHNNPVLIAMKIFDRNTVESRGEDKKCAKLRCDHLCVRSGQERKCMCSEGYTRVNGVCTSPKKALLYTATSSSIFMVSLDQGQSSYPFRMVLPEEMLNLTPKWIAMDSRRKRIFTIDTKNNELWMIESDTHKAKMVISGGSARLTALAVDPVTGYVYVGSQLPGLVPTSAVSMISPDMEDLESQIALLANDTVYHLFIDSDHDAGYIFWLSAVGVKRCRLDGSEVKLIYSSAKLSLLNIDKEAKRMLVFYEGKNELISVDYNGDDKQIMAETSVKYQSMTLIDKTLYYFLNNKLYRSQIKTDGTLSASPEIVHNSTVIVKHFTVINSDDGKEHNPCGKLNGGCEQICYFRGKKEGSRCACSFSKLKNDTKTCEPYDSYIAYSRGSSIHFAGILPANSTRSQMSFDAYNALTTIQTALKPIHDPEVVRNAVGLTADVTREMLIFSDVEAQRIVAVKYDNSEHFVVAKDVGIVEGIAFDSHNQDVYFTSGRKIMRVSVIHTDPKSYPSKARTILRLGEFDRPRGIAVDPCRMYIYFTNWRDDFPSIERVFFSGYKRERIIVTDIRTPNSITIDFTAGKLYWSDAKLDKIERTDMDGKHREIVVSAKSGNNTFGHPQHPFGLAVHGDYLYYTDWAYRAVVMVNKLTGIGQQALSGNLTEQPLGIVVMSRDLAECGEDACSGNKLGCEDVCSMTASGEPHCTCNGDRVLNPDGKTCSGDAYEDCGIDEFACTSTGRCIPYDETCDGVPECPNGEDESLDYCADRLCREGYFACGNGRCIPNAKRCDKFNDCGRYEDEVDCTCGKDEFRCHNGMCIDAKRQCDFNRDCSDASDEMACPKRNCSALVHDNRTMVNCGRTTQCIDVRWYCDGNNDCWDNWDETDCPQYIVSKTRQHVFKPIKIRNCSELHHTCEATGTCLPPSWVCDGHPDCATGSDEKDCKHTCDKEFEFVCQRDKKCIDAQKRCDGKTDCDDGSDELECEEKCDSSKFFACSNNKCIPKAWRCDGTDDCMDSKRGVSSDEEGCDPFTPVMQTSCKPWQFKCNSSSFSDPVCIPRRHFCDGEKDCDDGSDEPPFCAHNTCLETEFRCSSGQCVHLNWTCNGIPDCSDRSDEADVLCKQPRPHDKCPVTQFQCDNGLCLANDTMLCDKKNDCGDWSDEKLCGINECLRDVPCEDICTDLNIGYACSCTPPKRLSSDLRSCENSAVCDIANCTQQCHSPEGVAVCSCLPGYELAPDGATCRHIDSVQPEILVVNRRSIRLFSLDGRPKGIILANMSNGVAVDYDIVSQLVYWTDITETISLLGYTSLSGKKERYRVLNGISASSPDGIAVDWLGRNIFWCDKDADSISIADMKGLYTKTLLKGSPLQDPRAIVLDTERNVLFWSDWGDFPHIGRMDMDGTNVVQVVNTSLKWPNALAVDITTRRLYWGDAHLDYIGSCDYDGNYRKLVIYKSVKHIFGLAVFEDYIYWTDWTNKTVERANKMTGQDRKTIIQFDLYRPMGIKIVHPLLQMNGQGQQMALAHPCRTPRRCDNMCIPSNRPERFTCMCSKGFKADGNRCLPDCNPTDFICHKTYKCIPFYWKCDGQNDCGSNEDEPDDCPAFNCEQGEMACAVAAGNSTTTCITYDKICDGHQDCPLNDDEKASLCSKYTCLDGQYKCPTSNKCISGTQICDKVNDCDDGSDEMDCASRVCPAKTFPCGVRESRRCIQLGHLCDGEHDCEDGSDEAKELCDSRTCSNTEFRCGTGKCIPMSWKCDGQNDCTDGEDEQGCPVKGVCLPKQFSCRSNGRCIPLSYMCDGDDDCADGSDEEDCGGEEVTPSSMCSRSDMLVCKDGLSCYTSAQKCDGQNDCNDMSDEQGCHTCSNSTFTCGIPSSKCIDMKNVCDGVIDCADESDEIYCSCSGLDRIGDNSNSFRCYDSSKSATSSSYCVSRDHVCDGVQHCPNGHDEEDAVCTRHECPEGYLKCRNGRCYPYSGFCDGVPDCQDESDEDAHMCARHCGKDSFKCANGRCIHKAFKCLVDGTGGCGDGSDCHDGEHYSKNAEYNCEVFGKCSQRCSMHIPEKGVLSHKCYCDDGYIRNGTTCKSVDHRKAEAIMIDGRLVRKFTYKSTGKGLDITTKILNRVIIDFDYYSENGENVTYVWIDNNLGTLKKGSLEDMLDTDKRQKRYKRELSNPTIEALFPHYRSVVAVDHINKNVYSTADIVDGRIFIVRTPLKDLTKKTIVHDEHGLTVTAMAVNAETNQLCWSQTQPVPAIVCIPISATTPRTYLARYAIYEPTSVVIDIPNRRLYWTDVMKGTIESVLMDGSDRVVVKKYGYEKGILHDRPFSVDVFEDNLYIIGKPNGTVWKLNKFGAKEGVTVKKVQVLSSGGKLKMIHPLKRYVDPTSKISPCTTYPCGHESCIPVNSSAYECVCSQRMQIYVNDRCIRMPFEVHRCKAGQECLNGGKCQGRSCKCPLGFHGERCEKTPCTDYCMGNHTCTLDYEDSIVLPKCECGLDYAGKRCERYKCAGYCGPHGVCFIDAMTGFPKCKCDIGWGGDDCMEKLDVCQSFCFNGGRCMQTVSGVPYCECPDGYRGRRCENCVTVTTAEEIVCLNGGRCKGREQCLCTPGFGGKNCSTDLCEGYCMNGGSCIRKLPRLSSTLNGDRVACQCLPGFSGRQCEYDACSKDKNYCKNGGICKHHLNSTITCDCPSKFDGKQCEKQRSCQDWCLNESECYEKSDLEWGCNCHDNYKGDRCDQFDVCGGCENGGTCRLDEHKGPVCDCPRGLTGARCELISANHCSELDCQNDGFCSQTYGRPICNCYIGYEGLLCSETSCSGYCIGANSTCYMVNGKPQCKCSSPRSGERCQYFPTILRPFHEPDSNSLFIVCVLIACGISIAALTVYIRKKRRDAQFKHSRMNEEPTDANMDEFNNPAFLAGGEDDATEVTNFTNPMYENVYNDTVTSDAGTIIKPNSHAEERGLLNNNEEA</sequence>
<comment type="similarity">
    <text evidence="2">Belongs to the LDLR family.</text>
</comment>
<organism evidence="22 23">
    <name type="scientific">Steinernema hermaphroditum</name>
    <dbReference type="NCBI Taxonomy" id="289476"/>
    <lineage>
        <taxon>Eukaryota</taxon>
        <taxon>Metazoa</taxon>
        <taxon>Ecdysozoa</taxon>
        <taxon>Nematoda</taxon>
        <taxon>Chromadorea</taxon>
        <taxon>Rhabditida</taxon>
        <taxon>Tylenchina</taxon>
        <taxon>Panagrolaimomorpha</taxon>
        <taxon>Strongyloidoidea</taxon>
        <taxon>Steinernematidae</taxon>
        <taxon>Steinernema</taxon>
    </lineage>
</organism>
<keyword evidence="9 18" id="KW-1133">Transmembrane helix</keyword>